<dbReference type="InterPro" id="IPR050053">
    <property type="entry name" value="ATPase_alpha/beta_chains"/>
</dbReference>
<evidence type="ECO:0000256" key="10">
    <source>
        <dbReference type="ARBA" id="ARBA00024382"/>
    </source>
</evidence>
<evidence type="ECO:0000256" key="6">
    <source>
        <dbReference type="ARBA" id="ARBA00022927"/>
    </source>
</evidence>
<dbReference type="EC" id="7.4.2.8" evidence="10"/>
<organism evidence="14 15">
    <name type="scientific">Yersinia frederiksenii</name>
    <dbReference type="NCBI Taxonomy" id="29484"/>
    <lineage>
        <taxon>Bacteria</taxon>
        <taxon>Pseudomonadati</taxon>
        <taxon>Pseudomonadota</taxon>
        <taxon>Gammaproteobacteria</taxon>
        <taxon>Enterobacterales</taxon>
        <taxon>Yersiniaceae</taxon>
        <taxon>Yersinia</taxon>
    </lineage>
</organism>
<keyword evidence="8" id="KW-0843">Virulence</keyword>
<protein>
    <recommendedName>
        <fullName evidence="11">Type 3 secretion system ATPase</fullName>
        <ecNumber evidence="10">7.4.2.8</ecNumber>
    </recommendedName>
</protein>
<accession>A0A380PWZ2</accession>
<gene>
    <name evidence="14" type="primary">yscN</name>
    <name evidence="14" type="ORF">NCTC11470_03154</name>
</gene>
<dbReference type="GO" id="GO:0030257">
    <property type="term" value="C:type III protein secretion system complex"/>
    <property type="evidence" value="ECO:0007669"/>
    <property type="project" value="InterPro"/>
</dbReference>
<dbReference type="InterPro" id="IPR040627">
    <property type="entry name" value="T3SS_ATPase_C"/>
</dbReference>
<dbReference type="Gene3D" id="3.40.50.12240">
    <property type="match status" value="1"/>
</dbReference>
<dbReference type="InterPro" id="IPR027417">
    <property type="entry name" value="P-loop_NTPase"/>
</dbReference>
<evidence type="ECO:0000256" key="8">
    <source>
        <dbReference type="ARBA" id="ARBA00023026"/>
    </source>
</evidence>
<dbReference type="PANTHER" id="PTHR15184:SF62">
    <property type="entry name" value="SPI-2 TYPE 3 SECRETION SYSTEM ATPASE"/>
    <property type="match status" value="1"/>
</dbReference>
<dbReference type="PROSITE" id="PS00152">
    <property type="entry name" value="ATPASE_ALPHA_BETA"/>
    <property type="match status" value="1"/>
</dbReference>
<evidence type="ECO:0000313" key="15">
    <source>
        <dbReference type="Proteomes" id="UP000254835"/>
    </source>
</evidence>
<dbReference type="NCBIfam" id="TIGR01026">
    <property type="entry name" value="fliI_yscN"/>
    <property type="match status" value="1"/>
</dbReference>
<dbReference type="GO" id="GO:0008564">
    <property type="term" value="F:protein-exporting ATPase activity"/>
    <property type="evidence" value="ECO:0007669"/>
    <property type="project" value="UniProtKB-EC"/>
</dbReference>
<name>A0A380PWZ2_YERFR</name>
<reference evidence="14 15" key="1">
    <citation type="submission" date="2018-06" db="EMBL/GenBank/DDBJ databases">
        <authorList>
            <consortium name="Pathogen Informatics"/>
            <person name="Doyle S."/>
        </authorList>
    </citation>
    <scope>NUCLEOTIDE SEQUENCE [LARGE SCALE GENOMIC DNA]</scope>
    <source>
        <strain evidence="14 15">NCTC11470</strain>
    </source>
</reference>
<dbReference type="Pfam" id="PF18269">
    <property type="entry name" value="T3SS_ATPase_C"/>
    <property type="match status" value="1"/>
</dbReference>
<dbReference type="SUPFAM" id="SSF52540">
    <property type="entry name" value="P-loop containing nucleoside triphosphate hydrolases"/>
    <property type="match status" value="1"/>
</dbReference>
<evidence type="ECO:0000256" key="4">
    <source>
        <dbReference type="ARBA" id="ARBA00022741"/>
    </source>
</evidence>
<dbReference type="InterPro" id="IPR005714">
    <property type="entry name" value="ATPase_T3SS_FliI/YscN"/>
</dbReference>
<dbReference type="SMART" id="SM00382">
    <property type="entry name" value="AAA"/>
    <property type="match status" value="1"/>
</dbReference>
<proteinExistence type="inferred from homology"/>
<keyword evidence="3" id="KW-0963">Cytoplasm</keyword>
<dbReference type="Proteomes" id="UP000254835">
    <property type="component" value="Unassembled WGS sequence"/>
</dbReference>
<evidence type="ECO:0000256" key="12">
    <source>
        <dbReference type="ARBA" id="ARBA00034006"/>
    </source>
</evidence>
<dbReference type="FunFam" id="3.40.50.12240:FF:000002">
    <property type="entry name" value="Flagellum-specific ATP synthase FliI"/>
    <property type="match status" value="1"/>
</dbReference>
<evidence type="ECO:0000256" key="5">
    <source>
        <dbReference type="ARBA" id="ARBA00022840"/>
    </source>
</evidence>
<keyword evidence="5" id="KW-0067">ATP-binding</keyword>
<evidence type="ECO:0000256" key="7">
    <source>
        <dbReference type="ARBA" id="ARBA00022967"/>
    </source>
</evidence>
<keyword evidence="6" id="KW-0653">Protein transport</keyword>
<keyword evidence="7" id="KW-1278">Translocase</keyword>
<dbReference type="Pfam" id="PF00006">
    <property type="entry name" value="ATP-synt_ab"/>
    <property type="match status" value="1"/>
</dbReference>
<keyword evidence="14" id="KW-0378">Hydrolase</keyword>
<comment type="subcellular location">
    <subcellularLocation>
        <location evidence="1">Cytoplasm</location>
    </subcellularLocation>
</comment>
<dbReference type="InterPro" id="IPR003593">
    <property type="entry name" value="AAA+_ATPase"/>
</dbReference>
<comment type="similarity">
    <text evidence="9">Belongs to the ATPase alpha/beta chains family. T3SS ATPase subfamily.</text>
</comment>
<evidence type="ECO:0000256" key="1">
    <source>
        <dbReference type="ARBA" id="ARBA00004496"/>
    </source>
</evidence>
<dbReference type="CDD" id="cd01136">
    <property type="entry name" value="ATPase_flagellum-secretory_path_III"/>
    <property type="match status" value="1"/>
</dbReference>
<dbReference type="NCBIfam" id="NF005295">
    <property type="entry name" value="PRK06820.1"/>
    <property type="match status" value="1"/>
</dbReference>
<sequence>MNLLVMSLMKLPDVSILSLQLQQQLCLTSSPPDGVECRGQILAVGPTLLRAHLPGIALGELCRITSADMLAEVVAIEQQTALLSPFASSAGLRCGQWVSPLGHAHRIRVGPDLVGRVLDGLGVPIDDGPPLSGYWRELDSSPPDPLTRQPVQQILTTGIRAIDGLLSCGEGQRIGIFAAAGVGKSSLLSMLCAGCRADITVLALIGERGREVREFLEQVLTPQARARTVVVVATSDRPALERLKGIYTATTVAEYFRERGLKVLLMADSLTRYARAAREIGLAAGEIPAMGSFPASVFAALPRLLERAGNSESGSITAFYTILLEGDDMNEPVADEARSLLDGHIVLSRQLAGSGHYPAIDIAASVSRIMPQIVSTEHRALAQKLRQMQACYQEIELLVRVGEYQEGQDLHADEALQRYPAICAFLQQEYALSSGKTPADLGHTLGQLAQALGVSTQH</sequence>
<feature type="domain" description="AAA+ ATPase" evidence="13">
    <location>
        <begin position="170"/>
        <end position="351"/>
    </location>
</feature>
<dbReference type="GO" id="GO:0005524">
    <property type="term" value="F:ATP binding"/>
    <property type="evidence" value="ECO:0007669"/>
    <property type="project" value="UniProtKB-KW"/>
</dbReference>
<evidence type="ECO:0000256" key="2">
    <source>
        <dbReference type="ARBA" id="ARBA00022448"/>
    </source>
</evidence>
<dbReference type="GO" id="GO:0016887">
    <property type="term" value="F:ATP hydrolysis activity"/>
    <property type="evidence" value="ECO:0007669"/>
    <property type="project" value="InterPro"/>
</dbReference>
<comment type="catalytic activity">
    <reaction evidence="12">
        <text>ATP + H2O + cellular proteinSide 1 = ADP + phosphate + cellular proteinSide 2.</text>
        <dbReference type="EC" id="7.4.2.8"/>
    </reaction>
</comment>
<dbReference type="EMBL" id="UHJA01000001">
    <property type="protein sequence ID" value="SUP78051.1"/>
    <property type="molecule type" value="Genomic_DNA"/>
</dbReference>
<dbReference type="InterPro" id="IPR020003">
    <property type="entry name" value="ATPase_a/bsu_AS"/>
</dbReference>
<dbReference type="GO" id="GO:0046933">
    <property type="term" value="F:proton-transporting ATP synthase activity, rotational mechanism"/>
    <property type="evidence" value="ECO:0007669"/>
    <property type="project" value="TreeGrafter"/>
</dbReference>
<dbReference type="InterPro" id="IPR000194">
    <property type="entry name" value="ATPase_F1/V1/A1_a/bsu_nucl-bd"/>
</dbReference>
<evidence type="ECO:0000256" key="9">
    <source>
        <dbReference type="ARBA" id="ARBA00024342"/>
    </source>
</evidence>
<evidence type="ECO:0000256" key="3">
    <source>
        <dbReference type="ARBA" id="ARBA00022490"/>
    </source>
</evidence>
<evidence type="ECO:0000313" key="14">
    <source>
        <dbReference type="EMBL" id="SUP78051.1"/>
    </source>
</evidence>
<evidence type="ECO:0000256" key="11">
    <source>
        <dbReference type="ARBA" id="ARBA00024442"/>
    </source>
</evidence>
<keyword evidence="4" id="KW-0547">Nucleotide-binding</keyword>
<dbReference type="AlphaFoldDB" id="A0A380PWZ2"/>
<keyword evidence="2" id="KW-0813">Transport</keyword>
<evidence type="ECO:0000259" key="13">
    <source>
        <dbReference type="SMART" id="SM00382"/>
    </source>
</evidence>
<dbReference type="PANTHER" id="PTHR15184">
    <property type="entry name" value="ATP SYNTHASE"/>
    <property type="match status" value="1"/>
</dbReference>
<dbReference type="GO" id="GO:0030254">
    <property type="term" value="P:protein secretion by the type III secretion system"/>
    <property type="evidence" value="ECO:0007669"/>
    <property type="project" value="InterPro"/>
</dbReference>
<dbReference type="GO" id="GO:0005737">
    <property type="term" value="C:cytoplasm"/>
    <property type="evidence" value="ECO:0007669"/>
    <property type="project" value="UniProtKB-SubCell"/>
</dbReference>